<gene>
    <name evidence="6" type="ORF">JO391_11225</name>
</gene>
<accession>A0A8G0ZSZ5</accession>
<dbReference type="PANTHER" id="PTHR23535">
    <property type="entry name" value="SUGAR EFFLUX TRANSPORTER A-RELATED"/>
    <property type="match status" value="1"/>
</dbReference>
<reference evidence="6" key="1">
    <citation type="submission" date="2021-02" db="EMBL/GenBank/DDBJ databases">
        <title>Rhodobacter shimadae sp. nov., an aerobic anoxygenic phototrophic bacterium isolated from a hot spring.</title>
        <authorList>
            <person name="Muramatsu S."/>
            <person name="Haruta S."/>
            <person name="Hirose S."/>
            <person name="Hanada S."/>
        </authorList>
    </citation>
    <scope>NUCLEOTIDE SEQUENCE</scope>
    <source>
        <strain evidence="6">N10</strain>
    </source>
</reference>
<evidence type="ECO:0000256" key="4">
    <source>
        <dbReference type="ARBA" id="ARBA00022597"/>
    </source>
</evidence>
<dbReference type="Gene3D" id="1.20.1250.20">
    <property type="entry name" value="MFS general substrate transporter like domains"/>
    <property type="match status" value="1"/>
</dbReference>
<dbReference type="Proteomes" id="UP000826300">
    <property type="component" value="Chromosome"/>
</dbReference>
<feature type="transmembrane region" description="Helical" evidence="5">
    <location>
        <begin position="287"/>
        <end position="305"/>
    </location>
</feature>
<keyword evidence="2" id="KW-0813">Transport</keyword>
<dbReference type="InterPro" id="IPR036259">
    <property type="entry name" value="MFS_trans_sf"/>
</dbReference>
<dbReference type="KEGG" id="nsm:JO391_11225"/>
<name>A0A8G0ZSZ5_9RHOB</name>
<keyword evidence="4" id="KW-0762">Sugar transport</keyword>
<evidence type="ECO:0000313" key="6">
    <source>
        <dbReference type="EMBL" id="QYZ68361.1"/>
    </source>
</evidence>
<feature type="transmembrane region" description="Helical" evidence="5">
    <location>
        <begin position="48"/>
        <end position="67"/>
    </location>
</feature>
<proteinExistence type="predicted"/>
<keyword evidence="5" id="KW-0472">Membrane</keyword>
<evidence type="ECO:0000256" key="1">
    <source>
        <dbReference type="ARBA" id="ARBA00004651"/>
    </source>
</evidence>
<keyword evidence="3" id="KW-1003">Cell membrane</keyword>
<dbReference type="RefSeq" id="WP_220660584.1">
    <property type="nucleotide sequence ID" value="NZ_CP069370.1"/>
</dbReference>
<feature type="transmembrane region" description="Helical" evidence="5">
    <location>
        <begin position="311"/>
        <end position="333"/>
    </location>
</feature>
<feature type="transmembrane region" description="Helical" evidence="5">
    <location>
        <begin position="140"/>
        <end position="160"/>
    </location>
</feature>
<comment type="subcellular location">
    <subcellularLocation>
        <location evidence="1">Cell membrane</location>
        <topology evidence="1">Multi-pass membrane protein</topology>
    </subcellularLocation>
</comment>
<dbReference type="GO" id="GO:0005886">
    <property type="term" value="C:plasma membrane"/>
    <property type="evidence" value="ECO:0007669"/>
    <property type="project" value="UniProtKB-SubCell"/>
</dbReference>
<evidence type="ECO:0000313" key="7">
    <source>
        <dbReference type="Proteomes" id="UP000826300"/>
    </source>
</evidence>
<evidence type="ECO:0000256" key="3">
    <source>
        <dbReference type="ARBA" id="ARBA00022475"/>
    </source>
</evidence>
<sequence length="396" mass="40854">MSALSLVLRDPVLRLASGLSFLLGALACTIGPYVSVLAVETFGLGDRGYAAMLALSTALSVAAALWVGIRADQTAQRRGLTLLALAAQALGLGLVALRPGVASFLLHQVLLGPVGATVFGQIFALARLAASTRPMAERDAVMGVVRALFAAPFVVVLPLWALAFREGAPVLAVYPVSFALSLAMLAVTWAFWPRDGATQWADARSGLSFGAALRELSHPRLVSRILMLGAVGSMMTLYMALAGLVLSPAIGRGPGDVALYVGLVAGLEVPFMLAVPRLTAGMGRARAILIASAIYVLHLGLMPVLAPGPWLWLLVLPAAAGGAVIITLPIAYLQDLLAERPGTGASLMALQKLAGDVMAALAFALGAWIAGYALVALIGCVLGLAAAAWLAQADRR</sequence>
<feature type="transmembrane region" description="Helical" evidence="5">
    <location>
        <begin position="79"/>
        <end position="97"/>
    </location>
</feature>
<keyword evidence="7" id="KW-1185">Reference proteome</keyword>
<feature type="transmembrane region" description="Helical" evidence="5">
    <location>
        <begin position="12"/>
        <end position="36"/>
    </location>
</feature>
<feature type="transmembrane region" description="Helical" evidence="5">
    <location>
        <begin position="225"/>
        <end position="251"/>
    </location>
</feature>
<evidence type="ECO:0008006" key="8">
    <source>
        <dbReference type="Google" id="ProtNLM"/>
    </source>
</evidence>
<dbReference type="SUPFAM" id="SSF103473">
    <property type="entry name" value="MFS general substrate transporter"/>
    <property type="match status" value="1"/>
</dbReference>
<keyword evidence="5" id="KW-0812">Transmembrane</keyword>
<feature type="transmembrane region" description="Helical" evidence="5">
    <location>
        <begin position="172"/>
        <end position="192"/>
    </location>
</feature>
<dbReference type="AlphaFoldDB" id="A0A8G0ZSZ5"/>
<organism evidence="6 7">
    <name type="scientific">Neotabrizicola shimadae</name>
    <dbReference type="NCBI Taxonomy" id="2807096"/>
    <lineage>
        <taxon>Bacteria</taxon>
        <taxon>Pseudomonadati</taxon>
        <taxon>Pseudomonadota</taxon>
        <taxon>Alphaproteobacteria</taxon>
        <taxon>Rhodobacterales</taxon>
        <taxon>Paracoccaceae</taxon>
        <taxon>Neotabrizicola</taxon>
    </lineage>
</organism>
<evidence type="ECO:0000256" key="5">
    <source>
        <dbReference type="SAM" id="Phobius"/>
    </source>
</evidence>
<feature type="transmembrane region" description="Helical" evidence="5">
    <location>
        <begin position="371"/>
        <end position="391"/>
    </location>
</feature>
<feature type="transmembrane region" description="Helical" evidence="5">
    <location>
        <begin position="109"/>
        <end position="128"/>
    </location>
</feature>
<protein>
    <recommendedName>
        <fullName evidence="8">MFS transporter</fullName>
    </recommendedName>
</protein>
<keyword evidence="5" id="KW-1133">Transmembrane helix</keyword>
<evidence type="ECO:0000256" key="2">
    <source>
        <dbReference type="ARBA" id="ARBA00022448"/>
    </source>
</evidence>
<dbReference type="GO" id="GO:0055085">
    <property type="term" value="P:transmembrane transport"/>
    <property type="evidence" value="ECO:0007669"/>
    <property type="project" value="TreeGrafter"/>
</dbReference>
<feature type="transmembrane region" description="Helical" evidence="5">
    <location>
        <begin position="257"/>
        <end position="275"/>
    </location>
</feature>
<dbReference type="PANTHER" id="PTHR23535:SF2">
    <property type="entry name" value="SUGAR EFFLUX TRANSPORTER A-RELATED"/>
    <property type="match status" value="1"/>
</dbReference>
<dbReference type="EMBL" id="CP069370">
    <property type="protein sequence ID" value="QYZ68361.1"/>
    <property type="molecule type" value="Genomic_DNA"/>
</dbReference>